<proteinExistence type="predicted"/>
<sequence length="207" mass="22706">MVHLNGDVISYMKLFMKQVREELGVGGTMKLSVREYEQAAKPEKVKRELVNGTQADLQRLIEEKNDFYADILRANAWPTGFADVRAMEEYKESLAAYGSGQVDGGSFGLSTDGQAAASALLNRIKDLNKYEKVEGDAVKGVKVDVAAFYKELEKMFYDQFQVKDGGEAAEMSTKTAAAIGEAKADANKLQSGLSPESALILLQDRAY</sequence>
<protein>
    <submittedName>
        <fullName evidence="1">Uncharacterized protein</fullName>
    </submittedName>
</protein>
<dbReference type="EMBL" id="CP019791">
    <property type="protein sequence ID" value="AQT68444.1"/>
    <property type="molecule type" value="Genomic_DNA"/>
</dbReference>
<dbReference type="RefSeq" id="WP_146661447.1">
    <property type="nucleotide sequence ID" value="NZ_CP019791.1"/>
</dbReference>
<keyword evidence="2" id="KW-1185">Reference proteome</keyword>
<dbReference type="KEGG" id="alus:STSP2_01608"/>
<evidence type="ECO:0000313" key="1">
    <source>
        <dbReference type="EMBL" id="AQT68444.1"/>
    </source>
</evidence>
<reference evidence="2" key="1">
    <citation type="submission" date="2017-02" db="EMBL/GenBank/DDBJ databases">
        <title>Comparative genomics and description of representatives of a novel lineage of planctomycetes thriving in anoxic sediments.</title>
        <authorList>
            <person name="Spring S."/>
            <person name="Bunk B."/>
            <person name="Sproer C."/>
        </authorList>
    </citation>
    <scope>NUCLEOTIDE SEQUENCE [LARGE SCALE GENOMIC DNA]</scope>
    <source>
        <strain evidence="2">ST-NAGAB-D1</strain>
    </source>
</reference>
<gene>
    <name evidence="1" type="ORF">STSP2_01608</name>
</gene>
<accession>A0A1U9NL37</accession>
<dbReference type="AlphaFoldDB" id="A0A1U9NL37"/>
<dbReference type="Proteomes" id="UP000189674">
    <property type="component" value="Chromosome"/>
</dbReference>
<evidence type="ECO:0000313" key="2">
    <source>
        <dbReference type="Proteomes" id="UP000189674"/>
    </source>
</evidence>
<organism evidence="1 2">
    <name type="scientific">Anaerohalosphaera lusitana</name>
    <dbReference type="NCBI Taxonomy" id="1936003"/>
    <lineage>
        <taxon>Bacteria</taxon>
        <taxon>Pseudomonadati</taxon>
        <taxon>Planctomycetota</taxon>
        <taxon>Phycisphaerae</taxon>
        <taxon>Sedimentisphaerales</taxon>
        <taxon>Anaerohalosphaeraceae</taxon>
        <taxon>Anaerohalosphaera</taxon>
    </lineage>
</organism>
<name>A0A1U9NL37_9BACT</name>